<dbReference type="InterPro" id="IPR009057">
    <property type="entry name" value="Homeodomain-like_sf"/>
</dbReference>
<proteinExistence type="predicted"/>
<dbReference type="InterPro" id="IPR037923">
    <property type="entry name" value="HTH-like"/>
</dbReference>
<reference evidence="5 6" key="1">
    <citation type="submission" date="2016-10" db="EMBL/GenBank/DDBJ databases">
        <authorList>
            <person name="de Groot N.N."/>
        </authorList>
    </citation>
    <scope>NUCLEOTIDE SEQUENCE [LARGE SCALE GENOMIC DNA]</scope>
    <source>
        <strain evidence="6">E92,LMG 26720,CCM 7988</strain>
    </source>
</reference>
<dbReference type="GO" id="GO:0043565">
    <property type="term" value="F:sequence-specific DNA binding"/>
    <property type="evidence" value="ECO:0007669"/>
    <property type="project" value="InterPro"/>
</dbReference>
<evidence type="ECO:0000256" key="2">
    <source>
        <dbReference type="ARBA" id="ARBA00023125"/>
    </source>
</evidence>
<keyword evidence="6" id="KW-1185">Reference proteome</keyword>
<evidence type="ECO:0000256" key="3">
    <source>
        <dbReference type="ARBA" id="ARBA00023163"/>
    </source>
</evidence>
<dbReference type="PANTHER" id="PTHR43280">
    <property type="entry name" value="ARAC-FAMILY TRANSCRIPTIONAL REGULATOR"/>
    <property type="match status" value="1"/>
</dbReference>
<dbReference type="Pfam" id="PF12833">
    <property type="entry name" value="HTH_18"/>
    <property type="match status" value="1"/>
</dbReference>
<evidence type="ECO:0000256" key="1">
    <source>
        <dbReference type="ARBA" id="ARBA00023015"/>
    </source>
</evidence>
<dbReference type="AlphaFoldDB" id="A0A1I5MSK9"/>
<dbReference type="OrthoDB" id="9793451at2"/>
<dbReference type="Pfam" id="PF02311">
    <property type="entry name" value="AraC_binding"/>
    <property type="match status" value="1"/>
</dbReference>
<protein>
    <submittedName>
        <fullName evidence="5">AraC-type DNA-binding protein</fullName>
    </submittedName>
</protein>
<dbReference type="GO" id="GO:0003700">
    <property type="term" value="F:DNA-binding transcription factor activity"/>
    <property type="evidence" value="ECO:0007669"/>
    <property type="project" value="InterPro"/>
</dbReference>
<dbReference type="SMART" id="SM00342">
    <property type="entry name" value="HTH_ARAC"/>
    <property type="match status" value="1"/>
</dbReference>
<keyword evidence="1" id="KW-0805">Transcription regulation</keyword>
<dbReference type="Gene3D" id="1.10.10.60">
    <property type="entry name" value="Homeodomain-like"/>
    <property type="match status" value="1"/>
</dbReference>
<gene>
    <name evidence="5" type="ORF">SAMN04515674_101432</name>
</gene>
<evidence type="ECO:0000259" key="4">
    <source>
        <dbReference type="PROSITE" id="PS01124"/>
    </source>
</evidence>
<dbReference type="EMBL" id="FOXH01000001">
    <property type="protein sequence ID" value="SFP12582.1"/>
    <property type="molecule type" value="Genomic_DNA"/>
</dbReference>
<dbReference type="InterPro" id="IPR018060">
    <property type="entry name" value="HTH_AraC"/>
</dbReference>
<dbReference type="SUPFAM" id="SSF51215">
    <property type="entry name" value="Regulatory protein AraC"/>
    <property type="match status" value="1"/>
</dbReference>
<dbReference type="PROSITE" id="PS01124">
    <property type="entry name" value="HTH_ARAC_FAMILY_2"/>
    <property type="match status" value="1"/>
</dbReference>
<dbReference type="STRING" id="1079859.SAMN04515674_101432"/>
<dbReference type="InterPro" id="IPR003313">
    <property type="entry name" value="AraC-bd"/>
</dbReference>
<feature type="domain" description="HTH araC/xylS-type" evidence="4">
    <location>
        <begin position="185"/>
        <end position="283"/>
    </location>
</feature>
<dbReference type="Proteomes" id="UP000199306">
    <property type="component" value="Unassembled WGS sequence"/>
</dbReference>
<dbReference type="RefSeq" id="WP_092011352.1">
    <property type="nucleotide sequence ID" value="NZ_FOXH01000001.1"/>
</dbReference>
<name>A0A1I5MSK9_9BACT</name>
<evidence type="ECO:0000313" key="6">
    <source>
        <dbReference type="Proteomes" id="UP000199306"/>
    </source>
</evidence>
<dbReference type="PANTHER" id="PTHR43280:SF32">
    <property type="entry name" value="TRANSCRIPTIONAL REGULATORY PROTEIN"/>
    <property type="match status" value="1"/>
</dbReference>
<organism evidence="5 6">
    <name type="scientific">Pseudarcicella hirudinis</name>
    <dbReference type="NCBI Taxonomy" id="1079859"/>
    <lineage>
        <taxon>Bacteria</taxon>
        <taxon>Pseudomonadati</taxon>
        <taxon>Bacteroidota</taxon>
        <taxon>Cytophagia</taxon>
        <taxon>Cytophagales</taxon>
        <taxon>Flectobacillaceae</taxon>
        <taxon>Pseudarcicella</taxon>
    </lineage>
</organism>
<sequence length="285" mass="33122">MGNIPIRSITATRGELNLQESFNIRNIEDLLAGEDMVQELHRHDFFYMLALEKGTGKHEIDFNPYPVSDNSVFFMRPGQVHQLVLKAGSSGFLMEFKTDFYHPHDKLSNQVLRKASNVNHYSFDDPRFKKLHALLTYISQEYIEKQENYAEVIKANLGIFLIELVRQNNSKPSNNLNSYAQERLEELLELLESQISNHKQVATYAGLLNLSPYQLNAITRETLGKTCSELINEHIILEAKRYLLATSDQINQIAYHLGYEDVSYFIRFFRKHTGFSPEAFRHNFR</sequence>
<dbReference type="InterPro" id="IPR020449">
    <property type="entry name" value="Tscrpt_reg_AraC-type_HTH"/>
</dbReference>
<keyword evidence="2 5" id="KW-0238">DNA-binding</keyword>
<dbReference type="SUPFAM" id="SSF46689">
    <property type="entry name" value="Homeodomain-like"/>
    <property type="match status" value="1"/>
</dbReference>
<accession>A0A1I5MSK9</accession>
<evidence type="ECO:0000313" key="5">
    <source>
        <dbReference type="EMBL" id="SFP12582.1"/>
    </source>
</evidence>
<dbReference type="PRINTS" id="PR00032">
    <property type="entry name" value="HTHARAC"/>
</dbReference>
<keyword evidence="3" id="KW-0804">Transcription</keyword>